<reference evidence="1" key="1">
    <citation type="submission" date="2023-04" db="EMBL/GenBank/DDBJ databases">
        <title>Chromosome-level genome of Chaenocephalus aceratus.</title>
        <authorList>
            <person name="Park H."/>
        </authorList>
    </citation>
    <scope>NUCLEOTIDE SEQUENCE</scope>
    <source>
        <strain evidence="1">DE</strain>
        <tissue evidence="1">Muscle</tissue>
    </source>
</reference>
<protein>
    <submittedName>
        <fullName evidence="1">Keratin-associated protein 12-1</fullName>
    </submittedName>
</protein>
<gene>
    <name evidence="1" type="ORF">KUDE01_015568</name>
</gene>
<organism evidence="1 2">
    <name type="scientific">Dissostichus eleginoides</name>
    <name type="common">Patagonian toothfish</name>
    <name type="synonym">Dissostichus amissus</name>
    <dbReference type="NCBI Taxonomy" id="100907"/>
    <lineage>
        <taxon>Eukaryota</taxon>
        <taxon>Metazoa</taxon>
        <taxon>Chordata</taxon>
        <taxon>Craniata</taxon>
        <taxon>Vertebrata</taxon>
        <taxon>Euteleostomi</taxon>
        <taxon>Actinopterygii</taxon>
        <taxon>Neopterygii</taxon>
        <taxon>Teleostei</taxon>
        <taxon>Neoteleostei</taxon>
        <taxon>Acanthomorphata</taxon>
        <taxon>Eupercaria</taxon>
        <taxon>Perciformes</taxon>
        <taxon>Notothenioidei</taxon>
        <taxon>Nototheniidae</taxon>
        <taxon>Dissostichus</taxon>
    </lineage>
</organism>
<comment type="caution">
    <text evidence="1">The sequence shown here is derived from an EMBL/GenBank/DDBJ whole genome shotgun (WGS) entry which is preliminary data.</text>
</comment>
<name>A0AAD9B3Q0_DISEL</name>
<proteinExistence type="predicted"/>
<sequence>MKACDWLLPMGGVASVCLPASWAGPRFSRKPEKCVFLRCVSQVCISVNLSHPLSEPVSPSVTCLPPQ</sequence>
<evidence type="ECO:0000313" key="2">
    <source>
        <dbReference type="Proteomes" id="UP001228049"/>
    </source>
</evidence>
<dbReference type="AlphaFoldDB" id="A0AAD9B3Q0"/>
<dbReference type="EMBL" id="JASDAP010000034">
    <property type="protein sequence ID" value="KAK1876121.1"/>
    <property type="molecule type" value="Genomic_DNA"/>
</dbReference>
<evidence type="ECO:0000313" key="1">
    <source>
        <dbReference type="EMBL" id="KAK1876121.1"/>
    </source>
</evidence>
<accession>A0AAD9B3Q0</accession>
<dbReference type="Proteomes" id="UP001228049">
    <property type="component" value="Unassembled WGS sequence"/>
</dbReference>
<keyword evidence="2" id="KW-1185">Reference proteome</keyword>